<dbReference type="EMBL" id="JAGINX010000002">
    <property type="protein sequence ID" value="MBP2319564.1"/>
    <property type="molecule type" value="Genomic_DNA"/>
</dbReference>
<keyword evidence="3" id="KW-1185">Reference proteome</keyword>
<protein>
    <submittedName>
        <fullName evidence="2">Uncharacterized protein</fullName>
    </submittedName>
</protein>
<comment type="caution">
    <text evidence="2">The sequence shown here is derived from an EMBL/GenBank/DDBJ whole genome shotgun (WGS) entry which is preliminary data.</text>
</comment>
<organism evidence="2 3">
    <name type="scientific">Nesterenkonia lacusekhoensis</name>
    <dbReference type="NCBI Taxonomy" id="150832"/>
    <lineage>
        <taxon>Bacteria</taxon>
        <taxon>Bacillati</taxon>
        <taxon>Actinomycetota</taxon>
        <taxon>Actinomycetes</taxon>
        <taxon>Micrococcales</taxon>
        <taxon>Micrococcaceae</taxon>
        <taxon>Nesterenkonia</taxon>
    </lineage>
</organism>
<dbReference type="RefSeq" id="WP_210051520.1">
    <property type="nucleotide sequence ID" value="NZ_JAGINX010000002.1"/>
</dbReference>
<dbReference type="Proteomes" id="UP001519331">
    <property type="component" value="Unassembled WGS sequence"/>
</dbReference>
<feature type="compositionally biased region" description="Polar residues" evidence="1">
    <location>
        <begin position="39"/>
        <end position="50"/>
    </location>
</feature>
<name>A0ABS4T524_9MICC</name>
<sequence length="65" mass="7251">MSHHVGDGRVKAKNKKTGEIVREFPHVIERSPWLEPAPSTRSKTTQTKQVTEPAKSTAAEKKEAK</sequence>
<accession>A0ABS4T524</accession>
<evidence type="ECO:0000313" key="2">
    <source>
        <dbReference type="EMBL" id="MBP2319564.1"/>
    </source>
</evidence>
<reference evidence="2 3" key="1">
    <citation type="submission" date="2021-03" db="EMBL/GenBank/DDBJ databases">
        <title>Sequencing the genomes of 1000 actinobacteria strains.</title>
        <authorList>
            <person name="Klenk H.-P."/>
        </authorList>
    </citation>
    <scope>NUCLEOTIDE SEQUENCE [LARGE SCALE GENOMIC DNA]</scope>
    <source>
        <strain evidence="2 3">DSM 12544</strain>
    </source>
</reference>
<feature type="region of interest" description="Disordered" evidence="1">
    <location>
        <begin position="1"/>
        <end position="65"/>
    </location>
</feature>
<gene>
    <name evidence="2" type="ORF">JOF45_002647</name>
</gene>
<proteinExistence type="predicted"/>
<evidence type="ECO:0000256" key="1">
    <source>
        <dbReference type="SAM" id="MobiDB-lite"/>
    </source>
</evidence>
<feature type="compositionally biased region" description="Basic and acidic residues" evidence="1">
    <location>
        <begin position="1"/>
        <end position="29"/>
    </location>
</feature>
<evidence type="ECO:0000313" key="3">
    <source>
        <dbReference type="Proteomes" id="UP001519331"/>
    </source>
</evidence>